<dbReference type="InterPro" id="IPR050138">
    <property type="entry name" value="DHOase/Allantoinase_Hydrolase"/>
</dbReference>
<dbReference type="SUPFAM" id="SSF51338">
    <property type="entry name" value="Composite domain of metallo-dependent hydrolases"/>
    <property type="match status" value="1"/>
</dbReference>
<evidence type="ECO:0000313" key="3">
    <source>
        <dbReference type="EMBL" id="NCI50220.1"/>
    </source>
</evidence>
<feature type="domain" description="Dihydroorotase catalytic" evidence="2">
    <location>
        <begin position="52"/>
        <end position="238"/>
    </location>
</feature>
<dbReference type="InterPro" id="IPR011059">
    <property type="entry name" value="Metal-dep_hydrolase_composite"/>
</dbReference>
<gene>
    <name evidence="3" type="ORF">GWC95_09820</name>
</gene>
<name>A0ABW9ZUQ6_9BACT</name>
<reference evidence="3 4" key="1">
    <citation type="submission" date="2020-01" db="EMBL/GenBank/DDBJ databases">
        <title>Genome analysis.</title>
        <authorList>
            <person name="Wu S."/>
            <person name="Wang G."/>
        </authorList>
    </citation>
    <scope>NUCLEOTIDE SEQUENCE [LARGE SCALE GENOMIC DNA]</scope>
    <source>
        <strain evidence="3 4">SYL130</strain>
    </source>
</reference>
<evidence type="ECO:0000259" key="2">
    <source>
        <dbReference type="Pfam" id="PF12890"/>
    </source>
</evidence>
<dbReference type="Gene3D" id="3.20.20.140">
    <property type="entry name" value="Metal-dependent hydrolases"/>
    <property type="match status" value="1"/>
</dbReference>
<dbReference type="SUPFAM" id="SSF51556">
    <property type="entry name" value="Metallo-dependent hydrolases"/>
    <property type="match status" value="1"/>
</dbReference>
<dbReference type="NCBIfam" id="TIGR00857">
    <property type="entry name" value="pyrC_multi"/>
    <property type="match status" value="1"/>
</dbReference>
<dbReference type="InterPro" id="IPR032466">
    <property type="entry name" value="Metal_Hydrolase"/>
</dbReference>
<dbReference type="PANTHER" id="PTHR43668:SF2">
    <property type="entry name" value="ALLANTOINASE"/>
    <property type="match status" value="1"/>
</dbReference>
<keyword evidence="4" id="KW-1185">Reference proteome</keyword>
<dbReference type="InterPro" id="IPR024403">
    <property type="entry name" value="DHOase_cat"/>
</dbReference>
<keyword evidence="1" id="KW-0665">Pyrimidine biosynthesis</keyword>
<dbReference type="EMBL" id="JAACJS010000012">
    <property type="protein sequence ID" value="NCI50220.1"/>
    <property type="molecule type" value="Genomic_DNA"/>
</dbReference>
<dbReference type="Pfam" id="PF12890">
    <property type="entry name" value="DHOase"/>
    <property type="match status" value="1"/>
</dbReference>
<protein>
    <submittedName>
        <fullName evidence="3">Dihydroorotase</fullName>
    </submittedName>
</protein>
<sequence length="422" mass="45599">MKILVRQATIADPNSSLNGQVADLLITDHRISKIAANITEAADEVIEAEGLLVSPGWIDLFSHFADPGYEFKETLETGAAAAASGGFTQVFVLPNTQPVVDNKTQAEYISRHSATLPVTLHPLGAITKGIEGKDLAEMYDMKNSGAVAFSDGTSPVQSPGLFLKALQYVKAFDGVLIQVPMDKSIGAGGLINEGVISTRLGLPGIPSLAEEVIIKRDIDLLRYTQSKLHITGVSTKNSLALIDAAKKEGLNISCSVTPYHLFFCEEDMQTYDTNLKVNPPLRSKDDMLALREAVVNGTVDCIASHHMPQDWDNKVCEFEYAKNGMVGLETSYAVVNHLLPELTKERLVQLFSGNARKIFGLSATNIEEGAVAEITMFSRTGTTLISKAQLKSKSANTPFLDRELGGKIIGTIHKGKLTLNQN</sequence>
<dbReference type="Proteomes" id="UP000753802">
    <property type="component" value="Unassembled WGS sequence"/>
</dbReference>
<accession>A0ABW9ZUQ6</accession>
<dbReference type="RefSeq" id="WP_161818527.1">
    <property type="nucleotide sequence ID" value="NZ_JAACJS010000012.1"/>
</dbReference>
<dbReference type="Gene3D" id="2.30.40.10">
    <property type="entry name" value="Urease, subunit C, domain 1"/>
    <property type="match status" value="1"/>
</dbReference>
<comment type="caution">
    <text evidence="3">The sequence shown here is derived from an EMBL/GenBank/DDBJ whole genome shotgun (WGS) entry which is preliminary data.</text>
</comment>
<evidence type="ECO:0000256" key="1">
    <source>
        <dbReference type="ARBA" id="ARBA00022975"/>
    </source>
</evidence>
<organism evidence="3 4">
    <name type="scientific">Sediminibacterium roseum</name>
    <dbReference type="NCBI Taxonomy" id="1978412"/>
    <lineage>
        <taxon>Bacteria</taxon>
        <taxon>Pseudomonadati</taxon>
        <taxon>Bacteroidota</taxon>
        <taxon>Chitinophagia</taxon>
        <taxon>Chitinophagales</taxon>
        <taxon>Chitinophagaceae</taxon>
        <taxon>Sediminibacterium</taxon>
    </lineage>
</organism>
<proteinExistence type="predicted"/>
<dbReference type="CDD" id="cd01317">
    <property type="entry name" value="DHOase_IIa"/>
    <property type="match status" value="1"/>
</dbReference>
<evidence type="ECO:0000313" key="4">
    <source>
        <dbReference type="Proteomes" id="UP000753802"/>
    </source>
</evidence>
<dbReference type="PANTHER" id="PTHR43668">
    <property type="entry name" value="ALLANTOINASE"/>
    <property type="match status" value="1"/>
</dbReference>
<dbReference type="InterPro" id="IPR004722">
    <property type="entry name" value="DHOase"/>
</dbReference>